<dbReference type="AlphaFoldDB" id="A0AAD4MNP0"/>
<evidence type="ECO:0008006" key="4">
    <source>
        <dbReference type="Google" id="ProtNLM"/>
    </source>
</evidence>
<feature type="signal peptide" evidence="1">
    <location>
        <begin position="1"/>
        <end position="20"/>
    </location>
</feature>
<comment type="caution">
    <text evidence="2">The sequence shown here is derived from an EMBL/GenBank/DDBJ whole genome shotgun (WGS) entry which is preliminary data.</text>
</comment>
<keyword evidence="1" id="KW-0732">Signal</keyword>
<gene>
    <name evidence="2" type="ORF">DdX_16368</name>
</gene>
<accession>A0AAD4MNP0</accession>
<proteinExistence type="predicted"/>
<sequence>MSSKLPFLIAALLVVCQVVARRPAVKLPDYGDVCFNEAQCPAGYSCRQICPLCRDCPCYPGHCVVDSRPPVELPGNTDVCLNEDQCPEGYTCVQACPLCIDCPCFPGHCEPKGVETEPAQDHHIG</sequence>
<dbReference type="Proteomes" id="UP001201812">
    <property type="component" value="Unassembled WGS sequence"/>
</dbReference>
<evidence type="ECO:0000256" key="1">
    <source>
        <dbReference type="SAM" id="SignalP"/>
    </source>
</evidence>
<protein>
    <recommendedName>
        <fullName evidence="4">Antistasin-like domain-containing protein</fullName>
    </recommendedName>
</protein>
<reference evidence="2" key="1">
    <citation type="submission" date="2022-01" db="EMBL/GenBank/DDBJ databases">
        <title>Genome Sequence Resource for Two Populations of Ditylenchus destructor, the Migratory Endoparasitic Phytonematode.</title>
        <authorList>
            <person name="Zhang H."/>
            <person name="Lin R."/>
            <person name="Xie B."/>
        </authorList>
    </citation>
    <scope>NUCLEOTIDE SEQUENCE</scope>
    <source>
        <strain evidence="2">BazhouSP</strain>
    </source>
</reference>
<name>A0AAD4MNP0_9BILA</name>
<evidence type="ECO:0000313" key="2">
    <source>
        <dbReference type="EMBL" id="KAI1700999.1"/>
    </source>
</evidence>
<dbReference type="EMBL" id="JAKKPZ010000129">
    <property type="protein sequence ID" value="KAI1700999.1"/>
    <property type="molecule type" value="Genomic_DNA"/>
</dbReference>
<feature type="chain" id="PRO_5041988890" description="Antistasin-like domain-containing protein" evidence="1">
    <location>
        <begin position="21"/>
        <end position="125"/>
    </location>
</feature>
<keyword evidence="3" id="KW-1185">Reference proteome</keyword>
<evidence type="ECO:0000313" key="3">
    <source>
        <dbReference type="Proteomes" id="UP001201812"/>
    </source>
</evidence>
<organism evidence="2 3">
    <name type="scientific">Ditylenchus destructor</name>
    <dbReference type="NCBI Taxonomy" id="166010"/>
    <lineage>
        <taxon>Eukaryota</taxon>
        <taxon>Metazoa</taxon>
        <taxon>Ecdysozoa</taxon>
        <taxon>Nematoda</taxon>
        <taxon>Chromadorea</taxon>
        <taxon>Rhabditida</taxon>
        <taxon>Tylenchina</taxon>
        <taxon>Tylenchomorpha</taxon>
        <taxon>Sphaerularioidea</taxon>
        <taxon>Anguinidae</taxon>
        <taxon>Anguininae</taxon>
        <taxon>Ditylenchus</taxon>
    </lineage>
</organism>